<dbReference type="PANTHER" id="PTHR33075">
    <property type="entry name" value="OS02G0499800 PROTEIN"/>
    <property type="match status" value="1"/>
</dbReference>
<feature type="compositionally biased region" description="Polar residues" evidence="1">
    <location>
        <begin position="340"/>
        <end position="353"/>
    </location>
</feature>
<protein>
    <recommendedName>
        <fullName evidence="4">CCHC-type domain-containing protein</fullName>
    </recommendedName>
</protein>
<name>A0A5J9SR59_9POAL</name>
<gene>
    <name evidence="2" type="ORF">EJB05_53082</name>
</gene>
<dbReference type="Proteomes" id="UP000324897">
    <property type="component" value="Unassembled WGS sequence"/>
</dbReference>
<feature type="region of interest" description="Disordered" evidence="1">
    <location>
        <begin position="472"/>
        <end position="563"/>
    </location>
</feature>
<accession>A0A5J9SR59</accession>
<dbReference type="EMBL" id="RWGY01000443">
    <property type="protein sequence ID" value="TVU01464.1"/>
    <property type="molecule type" value="Genomic_DNA"/>
</dbReference>
<feature type="region of interest" description="Disordered" evidence="1">
    <location>
        <begin position="321"/>
        <end position="412"/>
    </location>
</feature>
<feature type="non-terminal residue" evidence="2">
    <location>
        <position position="1"/>
    </location>
</feature>
<feature type="compositionally biased region" description="Pro residues" evidence="1">
    <location>
        <begin position="356"/>
        <end position="368"/>
    </location>
</feature>
<dbReference type="PANTHER" id="PTHR33075:SF7">
    <property type="entry name" value="OS02G0303350 PROTEIN"/>
    <property type="match status" value="1"/>
</dbReference>
<reference evidence="2 3" key="1">
    <citation type="journal article" date="2019" name="Sci. Rep.">
        <title>A high-quality genome of Eragrostis curvula grass provides insights into Poaceae evolution and supports new strategies to enhance forage quality.</title>
        <authorList>
            <person name="Carballo J."/>
            <person name="Santos B.A.C.M."/>
            <person name="Zappacosta D."/>
            <person name="Garbus I."/>
            <person name="Selva J.P."/>
            <person name="Gallo C.A."/>
            <person name="Diaz A."/>
            <person name="Albertini E."/>
            <person name="Caccamo M."/>
            <person name="Echenique V."/>
        </authorList>
    </citation>
    <scope>NUCLEOTIDE SEQUENCE [LARGE SCALE GENOMIC DNA]</scope>
    <source>
        <strain evidence="3">cv. Victoria</strain>
        <tissue evidence="2">Leaf</tissue>
    </source>
</reference>
<comment type="caution">
    <text evidence="2">The sequence shown here is derived from an EMBL/GenBank/DDBJ whole genome shotgun (WGS) entry which is preliminary data.</text>
</comment>
<keyword evidence="3" id="KW-1185">Reference proteome</keyword>
<evidence type="ECO:0000313" key="3">
    <source>
        <dbReference type="Proteomes" id="UP000324897"/>
    </source>
</evidence>
<dbReference type="GO" id="GO:0003676">
    <property type="term" value="F:nucleic acid binding"/>
    <property type="evidence" value="ECO:0007669"/>
    <property type="project" value="InterPro"/>
</dbReference>
<organism evidence="2 3">
    <name type="scientific">Eragrostis curvula</name>
    <name type="common">weeping love grass</name>
    <dbReference type="NCBI Taxonomy" id="38414"/>
    <lineage>
        <taxon>Eukaryota</taxon>
        <taxon>Viridiplantae</taxon>
        <taxon>Streptophyta</taxon>
        <taxon>Embryophyta</taxon>
        <taxon>Tracheophyta</taxon>
        <taxon>Spermatophyta</taxon>
        <taxon>Magnoliopsida</taxon>
        <taxon>Liliopsida</taxon>
        <taxon>Poales</taxon>
        <taxon>Poaceae</taxon>
        <taxon>PACMAD clade</taxon>
        <taxon>Chloridoideae</taxon>
        <taxon>Eragrostideae</taxon>
        <taxon>Eragrostidinae</taxon>
        <taxon>Eragrostis</taxon>
    </lineage>
</organism>
<dbReference type="Gene3D" id="4.10.60.10">
    <property type="entry name" value="Zinc finger, CCHC-type"/>
    <property type="match status" value="1"/>
</dbReference>
<sequence>MAGLSDLDFAPGLGLQRRIRDRFGTSVSPPPSSSGFILVASFSRSALRINVDSVGIVLQSCLGGTAKDFRVSHLKDWCFRFEVHSKAVGFLIYNLRQFTCKSFAIHFALWGGGGPNRQREFAVWSDLQEKEWTLVTPKRSYAAVAKENAHRGQSNRTVFQRLSYPANYHLNYLSDQAEYQQSDRSSVFTRISPATAQNSLHTDNQMGFQKVFPKDHHQDLRVLSSDEQDQGQNLNFELQNHRQFRRFDQNRDFRDSAVNDPINQKERALSKGSFAGHCYRCLAWGHRSRFCSSPVRCRACYNYGHIAARCMARRRKPRVYRIKPRNAGPATLSPQPSPGPSATTINPMTQSALPQPYDPHPPPPPPPRWIGNGHGPAHDRAASSHNPGHNVVASAGSDHGFSQGSQQAGGPVALGTQWDGADPSRQPGANVAAVVAPVMEDANQGGTHCVIEEIVPEQVLPQEVMNPLEHEQPEANDDADGAEHGAEDGSSQSTDLEVIDKPADFPKKRRKRVVPQDSTLLRKSSRLEAINKGFKPQSAATSSTPRKMLPASSAPSTSKKKNKALVIAEPAVVMPVYEGRAADPRAAPPPHLSIGNVQAIAGFCKMQPSAVSDKKLLSSDDDSSSD</sequence>
<dbReference type="OrthoDB" id="10653848at2759"/>
<dbReference type="GO" id="GO:0008270">
    <property type="term" value="F:zinc ion binding"/>
    <property type="evidence" value="ECO:0007669"/>
    <property type="project" value="InterPro"/>
</dbReference>
<dbReference type="InterPro" id="IPR036875">
    <property type="entry name" value="Znf_CCHC_sf"/>
</dbReference>
<dbReference type="Gramene" id="TVU01464">
    <property type="protein sequence ID" value="TVU01464"/>
    <property type="gene ID" value="EJB05_53082"/>
</dbReference>
<dbReference type="SUPFAM" id="SSF57756">
    <property type="entry name" value="Retrovirus zinc finger-like domains"/>
    <property type="match status" value="1"/>
</dbReference>
<evidence type="ECO:0000256" key="1">
    <source>
        <dbReference type="SAM" id="MobiDB-lite"/>
    </source>
</evidence>
<evidence type="ECO:0000313" key="2">
    <source>
        <dbReference type="EMBL" id="TVU01464.1"/>
    </source>
</evidence>
<dbReference type="AlphaFoldDB" id="A0A5J9SR59"/>
<evidence type="ECO:0008006" key="4">
    <source>
        <dbReference type="Google" id="ProtNLM"/>
    </source>
</evidence>
<proteinExistence type="predicted"/>